<dbReference type="EMBL" id="CP018099">
    <property type="protein sequence ID" value="APF20843.1"/>
    <property type="molecule type" value="Genomic_DNA"/>
</dbReference>
<evidence type="ECO:0000313" key="5">
    <source>
        <dbReference type="Proteomes" id="UP000183868"/>
    </source>
</evidence>
<dbReference type="PaxDb" id="880073-Calab_1047"/>
<feature type="domain" description="DUF5777" evidence="1">
    <location>
        <begin position="39"/>
        <end position="276"/>
    </location>
</feature>
<keyword evidence="4" id="KW-1185">Reference proteome</keyword>
<dbReference type="Pfam" id="PF19089">
    <property type="entry name" value="DUF5777"/>
    <property type="match status" value="1"/>
</dbReference>
<dbReference type="Proteomes" id="UP000183868">
    <property type="component" value="Chromosome"/>
</dbReference>
<dbReference type="Proteomes" id="UP000004671">
    <property type="component" value="Chromosome"/>
</dbReference>
<dbReference type="STRING" id="880073.Cabys_4098"/>
<evidence type="ECO:0000313" key="2">
    <source>
        <dbReference type="EMBL" id="APF20843.1"/>
    </source>
</evidence>
<name>H1XVV2_CALAY</name>
<dbReference type="InParanoid" id="H1XVV2"/>
<reference evidence="2 5" key="2">
    <citation type="submission" date="2016-11" db="EMBL/GenBank/DDBJ databases">
        <title>Genomic analysis of Caldithrix abyssi and proposal of a novel bacterial phylum Caldithrichaeota.</title>
        <authorList>
            <person name="Kublanov I."/>
            <person name="Sigalova O."/>
            <person name="Gavrilov S."/>
            <person name="Lebedinsky A."/>
            <person name="Ivanova N."/>
            <person name="Daum C."/>
            <person name="Reddy T."/>
            <person name="Klenk H.P."/>
            <person name="Goker M."/>
            <person name="Reva O."/>
            <person name="Miroshnichenko M."/>
            <person name="Kyprides N."/>
            <person name="Woyke T."/>
            <person name="Gelfand M."/>
        </authorList>
    </citation>
    <scope>NUCLEOTIDE SEQUENCE [LARGE SCALE GENOMIC DNA]</scope>
    <source>
        <strain evidence="2 5">LF13</strain>
    </source>
</reference>
<dbReference type="KEGG" id="caby:Cabys_4098"/>
<dbReference type="EMBL" id="CM001402">
    <property type="protein sequence ID" value="EHO40679.1"/>
    <property type="molecule type" value="Genomic_DNA"/>
</dbReference>
<dbReference type="eggNOG" id="COG3637">
    <property type="taxonomic scope" value="Bacteria"/>
</dbReference>
<accession>H1XVV2</accession>
<dbReference type="RefSeq" id="WP_006927702.1">
    <property type="nucleotide sequence ID" value="NZ_CM001402.1"/>
</dbReference>
<evidence type="ECO:0000313" key="4">
    <source>
        <dbReference type="Proteomes" id="UP000004671"/>
    </source>
</evidence>
<evidence type="ECO:0000313" key="3">
    <source>
        <dbReference type="EMBL" id="EHO40679.1"/>
    </source>
</evidence>
<dbReference type="AlphaFoldDB" id="H1XVV2"/>
<proteinExistence type="predicted"/>
<gene>
    <name evidence="2" type="ORF">Cabys_4098</name>
    <name evidence="3" type="ORF">Calab_1047</name>
</gene>
<dbReference type="OrthoDB" id="1117410at2"/>
<evidence type="ECO:0000259" key="1">
    <source>
        <dbReference type="Pfam" id="PF19089"/>
    </source>
</evidence>
<dbReference type="HOGENOM" id="CLU_996304_0_0_0"/>
<organism evidence="3 4">
    <name type="scientific">Caldithrix abyssi DSM 13497</name>
    <dbReference type="NCBI Taxonomy" id="880073"/>
    <lineage>
        <taxon>Bacteria</taxon>
        <taxon>Pseudomonadati</taxon>
        <taxon>Calditrichota</taxon>
        <taxon>Calditrichia</taxon>
        <taxon>Calditrichales</taxon>
        <taxon>Calditrichaceae</taxon>
        <taxon>Caldithrix</taxon>
    </lineage>
</organism>
<protein>
    <recommendedName>
        <fullName evidence="1">DUF5777 domain-containing protein</fullName>
    </recommendedName>
</protein>
<dbReference type="InterPro" id="IPR045916">
    <property type="entry name" value="DUF5777"/>
</dbReference>
<sequence length="279" mass="31362" precursor="true">MRNKLVILSLLILFIAPGLRAQSVKWKPKAKTEPKLELFHSTQSVHFVTATFLRRGEFEYEISHRFLPPISTEKSFLGIDGPARIRMGLAYGITEQTMLTLARSNLNDNVDVQLKQRLLTWRNGAAPTLIAINIGAGWNTEVVNRSAADSKNVQYYAHLILNTMLKKKLAIGIVPSYLYNSHIYCPSAQYSFTIGTNLQYYVSPMWSVFMESNTTVSGYRGQYNSLLVGIELETGGHFFKIFVGNNAAPNPSQFLAGSDLKFKTGNLRLGFNITRILKF</sequence>
<reference evidence="3 4" key="1">
    <citation type="submission" date="2011-09" db="EMBL/GenBank/DDBJ databases">
        <title>The permanent draft genome of Caldithrix abyssi DSM 13497.</title>
        <authorList>
            <consortium name="US DOE Joint Genome Institute (JGI-PGF)"/>
            <person name="Lucas S."/>
            <person name="Han J."/>
            <person name="Lapidus A."/>
            <person name="Bruce D."/>
            <person name="Goodwin L."/>
            <person name="Pitluck S."/>
            <person name="Peters L."/>
            <person name="Kyrpides N."/>
            <person name="Mavromatis K."/>
            <person name="Ivanova N."/>
            <person name="Mikhailova N."/>
            <person name="Chertkov O."/>
            <person name="Detter J.C."/>
            <person name="Tapia R."/>
            <person name="Han C."/>
            <person name="Land M."/>
            <person name="Hauser L."/>
            <person name="Markowitz V."/>
            <person name="Cheng J.-F."/>
            <person name="Hugenholtz P."/>
            <person name="Woyke T."/>
            <person name="Wu D."/>
            <person name="Spring S."/>
            <person name="Brambilla E."/>
            <person name="Klenk H.-P."/>
            <person name="Eisen J.A."/>
        </authorList>
    </citation>
    <scope>NUCLEOTIDE SEQUENCE [LARGE SCALE GENOMIC DNA]</scope>
    <source>
        <strain evidence="3 4">DSM 13497</strain>
    </source>
</reference>